<dbReference type="Gene3D" id="1.10.3290.10">
    <property type="entry name" value="Fido-like domain"/>
    <property type="match status" value="1"/>
</dbReference>
<feature type="active site" evidence="1">
    <location>
        <position position="394"/>
    </location>
</feature>
<feature type="domain" description="Fido" evidence="3">
    <location>
        <begin position="320"/>
        <end position="455"/>
    </location>
</feature>
<dbReference type="Pfam" id="PF02661">
    <property type="entry name" value="Fic"/>
    <property type="match status" value="1"/>
</dbReference>
<evidence type="ECO:0000313" key="5">
    <source>
        <dbReference type="Proteomes" id="UP000249417"/>
    </source>
</evidence>
<comment type="caution">
    <text evidence="4">The sequence shown here is derived from an EMBL/GenBank/DDBJ whole genome shotgun (WGS) entry which is preliminary data.</text>
</comment>
<dbReference type="InterPro" id="IPR040198">
    <property type="entry name" value="Fido_containing"/>
</dbReference>
<sequence length="500" mass="55869">MPHFPIETMPEAFVSTSATSQVVTLAVAAGMLRKLGSRLYTKNLSDTPEAIVRRNWYYIVKGYYPDALIADRTALENKPAADGSVFIISKKKRPIKLPGLTFRPRKGPAALESDLPFAGGARLSSTARAFLENMQPSRSRDGSVPRTLAKAQLEERLDAIIRNGGDTAANQIRDDAKAISKKLGLQEEYKKLDELIGRLLGTRDGNVVSPIASARVAGKPYDPDRITLFETLFTELRNTAPSYRPAKAPSPQENANLSFFEAYFSNFIEGTEFEVEEAIDVVFNGRIPQDRPEDAHDVLGTYRIAADRQALSTPPQNFEHFIRLLCQRHHMIMESRPDKLPGRFKVKSNRAGSTVFVAPDLVLGTLEKGYGFYEGLETPLHKAVYMMFLISEIHPFADGNGRTARIMMNAELVAGGEQKIIIPIVYRNNYLSALKAMTHNANPIPLIRMLDFAQRYTQAVQWQEFDMARSILNTTHAFMDANEAEEEGVRLVLPRTYTAQ</sequence>
<dbReference type="Proteomes" id="UP000249417">
    <property type="component" value="Unassembled WGS sequence"/>
</dbReference>
<accession>A0A2W5N2T8</accession>
<dbReference type="PROSITE" id="PS51459">
    <property type="entry name" value="FIDO"/>
    <property type="match status" value="1"/>
</dbReference>
<keyword evidence="2" id="KW-0547">Nucleotide-binding</keyword>
<name>A0A2W5N2T8_9BACT</name>
<dbReference type="PANTHER" id="PTHR13504:SF38">
    <property type="entry name" value="FIDO DOMAIN-CONTAINING PROTEIN"/>
    <property type="match status" value="1"/>
</dbReference>
<organism evidence="4 5">
    <name type="scientific">Micavibrio aeruginosavorus</name>
    <dbReference type="NCBI Taxonomy" id="349221"/>
    <lineage>
        <taxon>Bacteria</taxon>
        <taxon>Pseudomonadati</taxon>
        <taxon>Bdellovibrionota</taxon>
        <taxon>Bdellovibrionia</taxon>
        <taxon>Bdellovibrionales</taxon>
        <taxon>Pseudobdellovibrionaceae</taxon>
        <taxon>Micavibrio</taxon>
    </lineage>
</organism>
<dbReference type="InterPro" id="IPR003812">
    <property type="entry name" value="Fido"/>
</dbReference>
<dbReference type="AlphaFoldDB" id="A0A2W5N2T8"/>
<reference evidence="4 5" key="1">
    <citation type="submission" date="2017-08" db="EMBL/GenBank/DDBJ databases">
        <title>Infants hospitalized years apart are colonized by the same room-sourced microbial strains.</title>
        <authorList>
            <person name="Brooks B."/>
            <person name="Olm M.R."/>
            <person name="Firek B.A."/>
            <person name="Baker R."/>
            <person name="Thomas B.C."/>
            <person name="Morowitz M.J."/>
            <person name="Banfield J.F."/>
        </authorList>
    </citation>
    <scope>NUCLEOTIDE SEQUENCE [LARGE SCALE GENOMIC DNA]</scope>
    <source>
        <strain evidence="4">S2_005_002_R2_29</strain>
    </source>
</reference>
<feature type="binding site" evidence="2">
    <location>
        <begin position="398"/>
        <end position="405"/>
    </location>
    <ligand>
        <name>ATP</name>
        <dbReference type="ChEBI" id="CHEBI:30616"/>
    </ligand>
</feature>
<keyword evidence="2" id="KW-0067">ATP-binding</keyword>
<dbReference type="SUPFAM" id="SSF140931">
    <property type="entry name" value="Fic-like"/>
    <property type="match status" value="1"/>
</dbReference>
<gene>
    <name evidence="4" type="ORF">DI551_08400</name>
</gene>
<evidence type="ECO:0000259" key="3">
    <source>
        <dbReference type="PROSITE" id="PS51459"/>
    </source>
</evidence>
<protein>
    <submittedName>
        <fullName evidence="4">Cell filamentation protein Fic</fullName>
    </submittedName>
</protein>
<evidence type="ECO:0000313" key="4">
    <source>
        <dbReference type="EMBL" id="PZQ45125.1"/>
    </source>
</evidence>
<dbReference type="PANTHER" id="PTHR13504">
    <property type="entry name" value="FIDO DOMAIN-CONTAINING PROTEIN DDB_G0283145"/>
    <property type="match status" value="1"/>
</dbReference>
<evidence type="ECO:0000256" key="1">
    <source>
        <dbReference type="PIRSR" id="PIRSR640198-1"/>
    </source>
</evidence>
<dbReference type="InterPro" id="IPR036597">
    <property type="entry name" value="Fido-like_dom_sf"/>
</dbReference>
<proteinExistence type="predicted"/>
<dbReference type="EMBL" id="QFQB01000062">
    <property type="protein sequence ID" value="PZQ45125.1"/>
    <property type="molecule type" value="Genomic_DNA"/>
</dbReference>
<dbReference type="GO" id="GO:0005524">
    <property type="term" value="F:ATP binding"/>
    <property type="evidence" value="ECO:0007669"/>
    <property type="project" value="UniProtKB-KW"/>
</dbReference>
<evidence type="ECO:0000256" key="2">
    <source>
        <dbReference type="PIRSR" id="PIRSR640198-2"/>
    </source>
</evidence>